<keyword evidence="3 10" id="KW-0690">Ribosome biogenesis</keyword>
<dbReference type="InterPro" id="IPR029026">
    <property type="entry name" value="tRNA_m1G_MTases_N"/>
</dbReference>
<dbReference type="FunFam" id="3.40.1280.10:FF:000042">
    <property type="entry name" value="Ribosomal RNA small subunit methyltransferase Nep1"/>
    <property type="match status" value="1"/>
</dbReference>
<sequence>MSNLSLVLAESSLEMIPKEIQNHSSVISHSKKLGKLSSNILLDNSWHYAAMKGIQNENKRGRPDIVHFSLLEACSIPLYFEKKLSIYIHTLNDKVIKVGDDVHLPKSFHRFAGLIEKLFYEKKIESDGKKLLEINDMNFSKLIEEINPKNVIGLSSVGKPSSFCDVAKYLSENSCIVIGGFQKSHFSDSTVSKIDQLVSIDSESLESHIVTARILYEYEKTIFK</sequence>
<gene>
    <name evidence="11" type="primary">NEP1</name>
    <name evidence="10" type="synonym">nep1</name>
</gene>
<feature type="site" description="Interaction with substrate rRNA" evidence="10">
    <location>
        <position position="106"/>
    </location>
</feature>
<feature type="binding site" evidence="10">
    <location>
        <begin position="200"/>
        <end position="205"/>
    </location>
    <ligand>
        <name>S-adenosyl-L-methionine</name>
        <dbReference type="ChEBI" id="CHEBI:59789"/>
    </ligand>
</feature>
<keyword evidence="7 10" id="KW-0949">S-adenosyl-L-methionine</keyword>
<dbReference type="InterPro" id="IPR029028">
    <property type="entry name" value="Alpha/beta_knot_MTases"/>
</dbReference>
<dbReference type="InterPro" id="IPR005304">
    <property type="entry name" value="Rbsml_bgen_MeTrfase_EMG1/NEP1"/>
</dbReference>
<protein>
    <recommendedName>
        <fullName evidence="10">Ribosomal RNA small subunit methyltransferase Nep1</fullName>
        <ecNumber evidence="10">2.1.1.-</ecNumber>
    </recommendedName>
    <alternativeName>
        <fullName evidence="10">16S rRNA (pseudouridine-N1-)-methyltransferase Nep1</fullName>
    </alternativeName>
</protein>
<dbReference type="Pfam" id="PF03587">
    <property type="entry name" value="EMG1"/>
    <property type="match status" value="1"/>
</dbReference>
<feature type="site" description="Interaction with substrate rRNA" evidence="10">
    <location>
        <position position="110"/>
    </location>
</feature>
<dbReference type="PANTHER" id="PTHR12636">
    <property type="entry name" value="NEP1/MRA1"/>
    <property type="match status" value="1"/>
</dbReference>
<feature type="site" description="Interaction with substrate rRNA" evidence="10">
    <location>
        <position position="62"/>
    </location>
</feature>
<organism evidence="11">
    <name type="scientific">uncultured marine thaumarchaeote KM3_71_H11</name>
    <dbReference type="NCBI Taxonomy" id="1456260"/>
    <lineage>
        <taxon>Archaea</taxon>
        <taxon>Nitrososphaerota</taxon>
        <taxon>environmental samples</taxon>
    </lineage>
</organism>
<feature type="site" description="Stabilizes Arg-xx" evidence="10">
    <location>
        <position position="64"/>
    </location>
</feature>
<evidence type="ECO:0000256" key="7">
    <source>
        <dbReference type="ARBA" id="ARBA00022691"/>
    </source>
</evidence>
<accession>A0A075HHJ5</accession>
<comment type="similarity">
    <text evidence="1 10">Belongs to the class IV-like SAM-binding methyltransferase superfamily. RNA methyltransferase NEP1 family.</text>
</comment>
<evidence type="ECO:0000256" key="6">
    <source>
        <dbReference type="ARBA" id="ARBA00022679"/>
    </source>
</evidence>
<evidence type="ECO:0000256" key="8">
    <source>
        <dbReference type="ARBA" id="ARBA00022730"/>
    </source>
</evidence>
<dbReference type="PANTHER" id="PTHR12636:SF5">
    <property type="entry name" value="RIBOSOMAL RNA SMALL SUBUNIT METHYLTRANSFERASE NEP1"/>
    <property type="match status" value="1"/>
</dbReference>
<keyword evidence="5 10" id="KW-0489">Methyltransferase</keyword>
<keyword evidence="8 10" id="KW-0699">rRNA-binding</keyword>
<evidence type="ECO:0000256" key="3">
    <source>
        <dbReference type="ARBA" id="ARBA00022517"/>
    </source>
</evidence>
<keyword evidence="9 10" id="KW-0694">RNA-binding</keyword>
<dbReference type="GO" id="GO:0070037">
    <property type="term" value="F:rRNA (pseudouridine) methyltransferase activity"/>
    <property type="evidence" value="ECO:0007669"/>
    <property type="project" value="UniProtKB-UniRule"/>
</dbReference>
<dbReference type="GO" id="GO:0070475">
    <property type="term" value="P:rRNA base methylation"/>
    <property type="evidence" value="ECO:0007669"/>
    <property type="project" value="InterPro"/>
</dbReference>
<keyword evidence="4 10" id="KW-0698">rRNA processing</keyword>
<proteinExistence type="inferred from homology"/>
<dbReference type="InterPro" id="IPR023503">
    <property type="entry name" value="Ribosome_NEP1_arc"/>
</dbReference>
<dbReference type="Gene3D" id="3.40.1280.10">
    <property type="match status" value="1"/>
</dbReference>
<evidence type="ECO:0000256" key="1">
    <source>
        <dbReference type="ARBA" id="ARBA00008115"/>
    </source>
</evidence>
<evidence type="ECO:0000256" key="10">
    <source>
        <dbReference type="HAMAP-Rule" id="MF_00554"/>
    </source>
</evidence>
<feature type="binding site" evidence="10">
    <location>
        <position position="179"/>
    </location>
    <ligand>
        <name>S-adenosyl-L-methionine</name>
        <dbReference type="ChEBI" id="CHEBI:59789"/>
    </ligand>
</feature>
<evidence type="ECO:0000256" key="9">
    <source>
        <dbReference type="ARBA" id="ARBA00022884"/>
    </source>
</evidence>
<comment type="caution">
    <text evidence="10">Lacks conserved residue(s) required for the propagation of feature annotation.</text>
</comment>
<evidence type="ECO:0000313" key="11">
    <source>
        <dbReference type="EMBL" id="AIF15911.1"/>
    </source>
</evidence>
<comment type="catalytic activity">
    <reaction evidence="10">
        <text>a pseudouridine in rRNA + S-adenosyl-L-methionine = an N(1)-methylpseudouridine in rRNA + S-adenosyl-L-homocysteine + H(+)</text>
        <dbReference type="Rhea" id="RHEA:46696"/>
        <dbReference type="Rhea" id="RHEA-COMP:11634"/>
        <dbReference type="Rhea" id="RHEA-COMP:13933"/>
        <dbReference type="ChEBI" id="CHEBI:15378"/>
        <dbReference type="ChEBI" id="CHEBI:57856"/>
        <dbReference type="ChEBI" id="CHEBI:59789"/>
        <dbReference type="ChEBI" id="CHEBI:65314"/>
        <dbReference type="ChEBI" id="CHEBI:74890"/>
    </reaction>
</comment>
<dbReference type="CDD" id="cd18088">
    <property type="entry name" value="Nep1-like"/>
    <property type="match status" value="1"/>
</dbReference>
<reference evidence="11" key="1">
    <citation type="journal article" date="2014" name="Genome Biol. Evol.">
        <title>Pangenome evidence for extensive interdomain horizontal transfer affecting lineage core and shell genes in uncultured planktonic thaumarchaeota and euryarchaeota.</title>
        <authorList>
            <person name="Deschamps P."/>
            <person name="Zivanovic Y."/>
            <person name="Moreira D."/>
            <person name="Rodriguez-Valera F."/>
            <person name="Lopez-Garcia P."/>
        </authorList>
    </citation>
    <scope>NUCLEOTIDE SEQUENCE</scope>
</reference>
<dbReference type="HAMAP" id="MF_00554">
    <property type="entry name" value="NEP1"/>
    <property type="match status" value="1"/>
</dbReference>
<comment type="function">
    <text evidence="10">Methyltransferase involved in ribosomal biogenesis. Specifically catalyzes the N1-methylation of the pseudouridine corresponding to position 914 in M.jannaschii 16S rRNA.</text>
</comment>
<evidence type="ECO:0000256" key="5">
    <source>
        <dbReference type="ARBA" id="ARBA00022603"/>
    </source>
</evidence>
<dbReference type="SUPFAM" id="SSF75217">
    <property type="entry name" value="alpha/beta knot"/>
    <property type="match status" value="1"/>
</dbReference>
<evidence type="ECO:0000256" key="4">
    <source>
        <dbReference type="ARBA" id="ARBA00022552"/>
    </source>
</evidence>
<dbReference type="NCBIfam" id="NF003207">
    <property type="entry name" value="PRK04171.2-2"/>
    <property type="match status" value="1"/>
</dbReference>
<dbReference type="EMBL" id="KF901040">
    <property type="protein sequence ID" value="AIF15911.1"/>
    <property type="molecule type" value="Genomic_DNA"/>
</dbReference>
<name>A0A075HHJ5_9ARCH</name>
<evidence type="ECO:0000256" key="2">
    <source>
        <dbReference type="ARBA" id="ARBA00011738"/>
    </source>
</evidence>
<dbReference type="EC" id="2.1.1.-" evidence="10"/>
<comment type="subunit">
    <text evidence="2 10">Homodimer.</text>
</comment>
<dbReference type="GO" id="GO:0019843">
    <property type="term" value="F:rRNA binding"/>
    <property type="evidence" value="ECO:0007669"/>
    <property type="project" value="UniProtKB-UniRule"/>
</dbReference>
<keyword evidence="6 10" id="KW-0808">Transferase</keyword>
<dbReference type="AlphaFoldDB" id="A0A075HHJ5"/>